<feature type="domain" description="Bacteriophage phiJL001 Gp84 C-terminal" evidence="1">
    <location>
        <begin position="194"/>
        <end position="277"/>
    </location>
</feature>
<evidence type="ECO:0000313" key="3">
    <source>
        <dbReference type="Proteomes" id="UP000509367"/>
    </source>
</evidence>
<dbReference type="EMBL" id="CP054836">
    <property type="protein sequence ID" value="QKV18625.1"/>
    <property type="molecule type" value="Genomic_DNA"/>
</dbReference>
<dbReference type="InterPro" id="IPR018964">
    <property type="entry name" value="Phage_phiJL001_Gp84_C"/>
</dbReference>
<dbReference type="KEGG" id="orm:HTY61_09280"/>
<sequence length="296" mass="30941">MSELPQALRDHLAGAVTSVCFCWIVRRRDGAVLGFTDHDRPLVAAGVACEPATGFAAGAVESGLGLAVDTAEVAGALSSEAISEADIEAGKYDGATVEQWLVNWAEPGQAGMLKRHVIGEIRRLDGAFRVELRSLSAAFDERRGRHFLRRCDADLGDARCGFDTSAPGFSAAGVVVAVEDGQVRATGLAGFGEGWFVHGRLAWTSGARSGTFATVAAVRDRPGGESAVSLFGHDLAGIASGDTFTVHAGCDKRFATCREKFSNGLNFRGFPHIPGNDAALTYADGEGDFNGGPLVP</sequence>
<evidence type="ECO:0000313" key="2">
    <source>
        <dbReference type="EMBL" id="QKV18625.1"/>
    </source>
</evidence>
<protein>
    <submittedName>
        <fullName evidence="2">DUF2163 domain-containing protein</fullName>
    </submittedName>
</protein>
<keyword evidence="3" id="KW-1185">Reference proteome</keyword>
<dbReference type="Pfam" id="PF09931">
    <property type="entry name" value="Phage_phiJL001_Gp84_N"/>
    <property type="match status" value="1"/>
</dbReference>
<dbReference type="Pfam" id="PF09356">
    <property type="entry name" value="Phage_BR0599"/>
    <property type="match status" value="1"/>
</dbReference>
<gene>
    <name evidence="2" type="ORF">HTY61_09280</name>
</gene>
<dbReference type="AlphaFoldDB" id="A0A6N1VG64"/>
<accession>A0A6N1VG64</accession>
<dbReference type="InterPro" id="IPR011928">
    <property type="entry name" value="Phage_phiJL001_Gp84"/>
</dbReference>
<name>A0A6N1VG64_9HYPH</name>
<reference evidence="2 3" key="1">
    <citation type="submission" date="2020-06" db="EMBL/GenBank/DDBJ databases">
        <title>Oricola thermophila sp. nov. isolated from a tidal sediments.</title>
        <authorList>
            <person name="Kwon K.K."/>
            <person name="Yang S.-H."/>
            <person name="Park M.-J."/>
        </authorList>
    </citation>
    <scope>NUCLEOTIDE SEQUENCE [LARGE SCALE GENOMIC DNA]</scope>
    <source>
        <strain evidence="2 3">MEBiC13590</strain>
    </source>
</reference>
<evidence type="ECO:0000259" key="1">
    <source>
        <dbReference type="Pfam" id="PF09356"/>
    </source>
</evidence>
<proteinExistence type="predicted"/>
<dbReference type="NCBIfam" id="TIGR02218">
    <property type="entry name" value="phg_TIGR02218"/>
    <property type="match status" value="1"/>
</dbReference>
<dbReference type="RefSeq" id="WP_175276518.1">
    <property type="nucleotide sequence ID" value="NZ_CP054836.1"/>
</dbReference>
<organism evidence="2 3">
    <name type="scientific">Oricola thermophila</name>
    <dbReference type="NCBI Taxonomy" id="2742145"/>
    <lineage>
        <taxon>Bacteria</taxon>
        <taxon>Pseudomonadati</taxon>
        <taxon>Pseudomonadota</taxon>
        <taxon>Alphaproteobacteria</taxon>
        <taxon>Hyphomicrobiales</taxon>
        <taxon>Ahrensiaceae</taxon>
        <taxon>Oricola</taxon>
    </lineage>
</organism>
<dbReference type="Proteomes" id="UP000509367">
    <property type="component" value="Chromosome"/>
</dbReference>